<feature type="transmembrane region" description="Helical" evidence="5">
    <location>
        <begin position="23"/>
        <end position="45"/>
    </location>
</feature>
<sequence>MSFFPALYTRIEQIFFHSLTRKIVGNVVFLLLPSLMLCAAGWHYAVELDGILASGAVPAASRDAVAALIDDASRVAGALVLFALAASVFSIGFMRHLFLRPVRTMTDVLSAIGDRDGDISATLPSYTYDEISEMAARYNDFAASLRRMIAETRRSSVRVAMCSTQLKRALDKAHRSVTEQEAQAQLVFQSSQEATLALDEIAGSTLRINEQNRDNLQEVRDSSEELLRVREQVKAIHRRVTEFQGTVEQLSRNSGNITQILAMVKDFSDQTNLLALNASIEAARAGEAGRGFAVVADEVRNLSRKVTQATVEIDTNVGEMASLVADTHQSARDILGYVVDTDRFIDATSGQFQRMVQDFEQVGSQLSGIGAAIDELAHTNKNSHGHVTQISEIAGHIQQEMIDSDATAEQLELSTEKSQELLSRFIIGSGGFETMIQTGRRWAEATTRALEELKAQGLDIFDVHYRRANPGREPAKFDVSYADAYEQRMQPLFDGFVREQPAFIYAIGVDRNGYAPAHHRKVSHPPCGDTAIDNTQSRHRRIFFATRAEQRRATHEAPFLLQTFVRDTGEVLNDLSIPILVDGRRWGSLIMGFEPQHLLDEAG</sequence>
<feature type="transmembrane region" description="Helical" evidence="5">
    <location>
        <begin position="75"/>
        <end position="94"/>
    </location>
</feature>
<dbReference type="Gene3D" id="1.10.287.950">
    <property type="entry name" value="Methyl-accepting chemotaxis protein"/>
    <property type="match status" value="1"/>
</dbReference>
<feature type="domain" description="Methyl-accepting transducer" evidence="6">
    <location>
        <begin position="155"/>
        <end position="391"/>
    </location>
</feature>
<evidence type="ECO:0000256" key="2">
    <source>
        <dbReference type="ARBA" id="ARBA00023224"/>
    </source>
</evidence>
<comment type="subcellular location">
    <subcellularLocation>
        <location evidence="1">Membrane</location>
    </subcellularLocation>
</comment>
<evidence type="ECO:0000259" key="6">
    <source>
        <dbReference type="PROSITE" id="PS50111"/>
    </source>
</evidence>
<evidence type="ECO:0000256" key="1">
    <source>
        <dbReference type="ARBA" id="ARBA00004370"/>
    </source>
</evidence>
<dbReference type="RefSeq" id="WP_229721723.1">
    <property type="nucleotide sequence ID" value="NZ_BMLT01000001.1"/>
</dbReference>
<gene>
    <name evidence="8" type="ORF">GCM10011348_00660</name>
</gene>
<dbReference type="PROSITE" id="PS50885">
    <property type="entry name" value="HAMP"/>
    <property type="match status" value="1"/>
</dbReference>
<dbReference type="SUPFAM" id="SSF58104">
    <property type="entry name" value="Methyl-accepting chemotaxis protein (MCP) signaling domain"/>
    <property type="match status" value="1"/>
</dbReference>
<dbReference type="GO" id="GO:0006935">
    <property type="term" value="P:chemotaxis"/>
    <property type="evidence" value="ECO:0007669"/>
    <property type="project" value="UniProtKB-ARBA"/>
</dbReference>
<dbReference type="EMBL" id="BMLT01000001">
    <property type="protein sequence ID" value="GGO75568.1"/>
    <property type="molecule type" value="Genomic_DNA"/>
</dbReference>
<dbReference type="Pfam" id="PF00672">
    <property type="entry name" value="HAMP"/>
    <property type="match status" value="1"/>
</dbReference>
<dbReference type="CDD" id="cd06225">
    <property type="entry name" value="HAMP"/>
    <property type="match status" value="1"/>
</dbReference>
<dbReference type="PANTHER" id="PTHR32089:SF112">
    <property type="entry name" value="LYSOZYME-LIKE PROTEIN-RELATED"/>
    <property type="match status" value="1"/>
</dbReference>
<keyword evidence="5" id="KW-0472">Membrane</keyword>
<evidence type="ECO:0000256" key="3">
    <source>
        <dbReference type="ARBA" id="ARBA00029447"/>
    </source>
</evidence>
<keyword evidence="9" id="KW-1185">Reference proteome</keyword>
<evidence type="ECO:0000313" key="9">
    <source>
        <dbReference type="Proteomes" id="UP000599578"/>
    </source>
</evidence>
<organism evidence="8 9">
    <name type="scientific">Marinobacterium nitratireducens</name>
    <dbReference type="NCBI Taxonomy" id="518897"/>
    <lineage>
        <taxon>Bacteria</taxon>
        <taxon>Pseudomonadati</taxon>
        <taxon>Pseudomonadota</taxon>
        <taxon>Gammaproteobacteria</taxon>
        <taxon>Oceanospirillales</taxon>
        <taxon>Oceanospirillaceae</taxon>
        <taxon>Marinobacterium</taxon>
    </lineage>
</organism>
<dbReference type="PROSITE" id="PS50111">
    <property type="entry name" value="CHEMOTAXIS_TRANSDUC_2"/>
    <property type="match status" value="1"/>
</dbReference>
<evidence type="ECO:0000259" key="7">
    <source>
        <dbReference type="PROSITE" id="PS50885"/>
    </source>
</evidence>
<dbReference type="SMART" id="SM00283">
    <property type="entry name" value="MA"/>
    <property type="match status" value="1"/>
</dbReference>
<dbReference type="InterPro" id="IPR004089">
    <property type="entry name" value="MCPsignal_dom"/>
</dbReference>
<comment type="similarity">
    <text evidence="3">Belongs to the methyl-accepting chemotaxis (MCP) protein family.</text>
</comment>
<evidence type="ECO:0000256" key="5">
    <source>
        <dbReference type="SAM" id="Phobius"/>
    </source>
</evidence>
<name>A0A917Z5D9_9GAMM</name>
<evidence type="ECO:0000256" key="4">
    <source>
        <dbReference type="PROSITE-ProRule" id="PRU00284"/>
    </source>
</evidence>
<dbReference type="GO" id="GO:0016020">
    <property type="term" value="C:membrane"/>
    <property type="evidence" value="ECO:0007669"/>
    <property type="project" value="UniProtKB-SubCell"/>
</dbReference>
<reference evidence="8 9" key="1">
    <citation type="journal article" date="2014" name="Int. J. Syst. Evol. Microbiol.">
        <title>Complete genome sequence of Corynebacterium casei LMG S-19264T (=DSM 44701T), isolated from a smear-ripened cheese.</title>
        <authorList>
            <consortium name="US DOE Joint Genome Institute (JGI-PGF)"/>
            <person name="Walter F."/>
            <person name="Albersmeier A."/>
            <person name="Kalinowski J."/>
            <person name="Ruckert C."/>
        </authorList>
    </citation>
    <scope>NUCLEOTIDE SEQUENCE [LARGE SCALE GENOMIC DNA]</scope>
    <source>
        <strain evidence="8 9">CGMCC 1.7286</strain>
    </source>
</reference>
<dbReference type="Proteomes" id="UP000599578">
    <property type="component" value="Unassembled WGS sequence"/>
</dbReference>
<feature type="domain" description="HAMP" evidence="7">
    <location>
        <begin position="96"/>
        <end position="150"/>
    </location>
</feature>
<keyword evidence="5" id="KW-0812">Transmembrane</keyword>
<proteinExistence type="inferred from homology"/>
<evidence type="ECO:0000313" key="8">
    <source>
        <dbReference type="EMBL" id="GGO75568.1"/>
    </source>
</evidence>
<keyword evidence="2 4" id="KW-0807">Transducer</keyword>
<dbReference type="AlphaFoldDB" id="A0A917Z5D9"/>
<comment type="caution">
    <text evidence="8">The sequence shown here is derived from an EMBL/GenBank/DDBJ whole genome shotgun (WGS) entry which is preliminary data.</text>
</comment>
<dbReference type="PANTHER" id="PTHR32089">
    <property type="entry name" value="METHYL-ACCEPTING CHEMOTAXIS PROTEIN MCPB"/>
    <property type="match status" value="1"/>
</dbReference>
<dbReference type="InterPro" id="IPR003660">
    <property type="entry name" value="HAMP_dom"/>
</dbReference>
<keyword evidence="5" id="KW-1133">Transmembrane helix</keyword>
<protein>
    <submittedName>
        <fullName evidence="8">Methyl-accepting chemotaxis protein</fullName>
    </submittedName>
</protein>
<dbReference type="Pfam" id="PF00015">
    <property type="entry name" value="MCPsignal"/>
    <property type="match status" value="1"/>
</dbReference>
<dbReference type="GO" id="GO:0007165">
    <property type="term" value="P:signal transduction"/>
    <property type="evidence" value="ECO:0007669"/>
    <property type="project" value="UniProtKB-KW"/>
</dbReference>
<accession>A0A917Z5D9</accession>
<dbReference type="SMART" id="SM00304">
    <property type="entry name" value="HAMP"/>
    <property type="match status" value="1"/>
</dbReference>